<dbReference type="PROSITE" id="PS51013">
    <property type="entry name" value="PANNEXIN"/>
    <property type="match status" value="1"/>
</dbReference>
<feature type="transmembrane region" description="Helical" evidence="12">
    <location>
        <begin position="163"/>
        <end position="184"/>
    </location>
</feature>
<evidence type="ECO:0000256" key="8">
    <source>
        <dbReference type="ARBA" id="ARBA00022989"/>
    </source>
</evidence>
<comment type="caution">
    <text evidence="13">The sequence shown here is derived from an EMBL/GenBank/DDBJ whole genome shotgun (WGS) entry which is preliminary data.</text>
</comment>
<dbReference type="Proteomes" id="UP000198287">
    <property type="component" value="Unassembled WGS sequence"/>
</dbReference>
<evidence type="ECO:0000256" key="6">
    <source>
        <dbReference type="ARBA" id="ARBA00022868"/>
    </source>
</evidence>
<dbReference type="GO" id="GO:0034220">
    <property type="term" value="P:monoatomic ion transmembrane transport"/>
    <property type="evidence" value="ECO:0007669"/>
    <property type="project" value="UniProtKB-KW"/>
</dbReference>
<dbReference type="OMA" id="YANILCE"/>
<gene>
    <name evidence="12" type="primary">inx</name>
    <name evidence="13" type="ORF">Fcan01_03492</name>
</gene>
<evidence type="ECO:0000313" key="13">
    <source>
        <dbReference type="EMBL" id="OXA62773.1"/>
    </source>
</evidence>
<feature type="transmembrane region" description="Helical" evidence="12">
    <location>
        <begin position="21"/>
        <end position="43"/>
    </location>
</feature>
<evidence type="ECO:0000256" key="10">
    <source>
        <dbReference type="ARBA" id="ARBA00023136"/>
    </source>
</evidence>
<keyword evidence="14" id="KW-1185">Reference proteome</keyword>
<sequence length="348" mass="39924">MLQHLLFLRPSIEGVSLTTENIIFKLVYAVSCPLFLAFGVIFYTRVCFTDAINCVLNSSESFKVLKAIDSYCLENSYITRDSDDQNDEYSYQRNYQYVGLFFVVSGALCYLPYVLWEWFENGLLKSLLQDLASITLVEEDKFASQITKLTTIWRRNRAMLETYAYANILCEACNLFALLVVFALGDIFLDGHFFNITEDAFPKTAECSWDTGSSSGKGGHVFYVGVCTMNMNYLSEKLFFLAWWWLLCCISLSILNLTYRYVLVKNENFRIGMLTQGHCHFLGNVTRCSTPSTLSKPEDADELDQLQKSVPYLKKIGYGELFMLKRIQSNVPPYTFGEILLELDRSNK</sequence>
<keyword evidence="5 12" id="KW-0812">Transmembrane</keyword>
<evidence type="ECO:0000256" key="4">
    <source>
        <dbReference type="ARBA" id="ARBA00022475"/>
    </source>
</evidence>
<dbReference type="InterPro" id="IPR000990">
    <property type="entry name" value="Innexin"/>
</dbReference>
<reference evidence="13 14" key="1">
    <citation type="submission" date="2015-12" db="EMBL/GenBank/DDBJ databases">
        <title>The genome of Folsomia candida.</title>
        <authorList>
            <person name="Faddeeva A."/>
            <person name="Derks M.F."/>
            <person name="Anvar Y."/>
            <person name="Smit S."/>
            <person name="Van Straalen N."/>
            <person name="Roelofs D."/>
        </authorList>
    </citation>
    <scope>NUCLEOTIDE SEQUENCE [LARGE SCALE GENOMIC DNA]</scope>
    <source>
        <strain evidence="13 14">VU population</strain>
        <tissue evidence="13">Whole body</tissue>
    </source>
</reference>
<keyword evidence="4" id="KW-1003">Cell membrane</keyword>
<keyword evidence="7" id="KW-0965">Cell junction</keyword>
<evidence type="ECO:0000256" key="1">
    <source>
        <dbReference type="ARBA" id="ARBA00004610"/>
    </source>
</evidence>
<keyword evidence="11 12" id="KW-0407">Ion channel</keyword>
<comment type="function">
    <text evidence="12">Structural component of the gap junctions.</text>
</comment>
<keyword evidence="8 12" id="KW-1133">Transmembrane helix</keyword>
<dbReference type="PANTHER" id="PTHR11893:SF41">
    <property type="entry name" value="INNEXIN INX2"/>
    <property type="match status" value="1"/>
</dbReference>
<dbReference type="Pfam" id="PF00876">
    <property type="entry name" value="Innexin"/>
    <property type="match status" value="1"/>
</dbReference>
<evidence type="ECO:0000256" key="12">
    <source>
        <dbReference type="RuleBase" id="RU010713"/>
    </source>
</evidence>
<dbReference type="GO" id="GO:0005886">
    <property type="term" value="C:plasma membrane"/>
    <property type="evidence" value="ECO:0007669"/>
    <property type="project" value="UniProtKB-SubCell"/>
</dbReference>
<evidence type="ECO:0000256" key="5">
    <source>
        <dbReference type="ARBA" id="ARBA00022692"/>
    </source>
</evidence>
<dbReference type="AlphaFoldDB" id="A0A226EYV3"/>
<feature type="transmembrane region" description="Helical" evidence="12">
    <location>
        <begin position="242"/>
        <end position="263"/>
    </location>
</feature>
<keyword evidence="3 12" id="KW-0813">Transport</keyword>
<dbReference type="GO" id="GO:0007602">
    <property type="term" value="P:phototransduction"/>
    <property type="evidence" value="ECO:0007669"/>
    <property type="project" value="TreeGrafter"/>
</dbReference>
<evidence type="ECO:0000256" key="3">
    <source>
        <dbReference type="ARBA" id="ARBA00022448"/>
    </source>
</evidence>
<feature type="transmembrane region" description="Helical" evidence="12">
    <location>
        <begin position="95"/>
        <end position="116"/>
    </location>
</feature>
<proteinExistence type="inferred from homology"/>
<comment type="similarity">
    <text evidence="12">Belongs to the pannexin family.</text>
</comment>
<accession>A0A226EYV3</accession>
<evidence type="ECO:0000256" key="11">
    <source>
        <dbReference type="ARBA" id="ARBA00023303"/>
    </source>
</evidence>
<dbReference type="GO" id="GO:0005243">
    <property type="term" value="F:gap junction channel activity"/>
    <property type="evidence" value="ECO:0007669"/>
    <property type="project" value="TreeGrafter"/>
</dbReference>
<keyword evidence="10 12" id="KW-0472">Membrane</keyword>
<dbReference type="PANTHER" id="PTHR11893">
    <property type="entry name" value="INNEXIN"/>
    <property type="match status" value="1"/>
</dbReference>
<organism evidence="13 14">
    <name type="scientific">Folsomia candida</name>
    <name type="common">Springtail</name>
    <dbReference type="NCBI Taxonomy" id="158441"/>
    <lineage>
        <taxon>Eukaryota</taxon>
        <taxon>Metazoa</taxon>
        <taxon>Ecdysozoa</taxon>
        <taxon>Arthropoda</taxon>
        <taxon>Hexapoda</taxon>
        <taxon>Collembola</taxon>
        <taxon>Entomobryomorpha</taxon>
        <taxon>Isotomoidea</taxon>
        <taxon>Isotomidae</taxon>
        <taxon>Proisotominae</taxon>
        <taxon>Folsomia</taxon>
    </lineage>
</organism>
<dbReference type="GO" id="GO:0005921">
    <property type="term" value="C:gap junction"/>
    <property type="evidence" value="ECO:0007669"/>
    <property type="project" value="UniProtKB-SubCell"/>
</dbReference>
<comment type="subcellular location">
    <subcellularLocation>
        <location evidence="1">Cell junction</location>
        <location evidence="1">Gap junction</location>
    </subcellularLocation>
    <subcellularLocation>
        <location evidence="2 12">Cell membrane</location>
        <topology evidence="2 12">Multi-pass membrane protein</topology>
    </subcellularLocation>
</comment>
<keyword evidence="9 12" id="KW-0406">Ion transport</keyword>
<keyword evidence="6" id="KW-0303">Gap junction</keyword>
<evidence type="ECO:0000256" key="7">
    <source>
        <dbReference type="ARBA" id="ARBA00022949"/>
    </source>
</evidence>
<evidence type="ECO:0000256" key="9">
    <source>
        <dbReference type="ARBA" id="ARBA00023065"/>
    </source>
</evidence>
<evidence type="ECO:0000313" key="14">
    <source>
        <dbReference type="Proteomes" id="UP000198287"/>
    </source>
</evidence>
<protein>
    <recommendedName>
        <fullName evidence="12">Innexin</fullName>
    </recommendedName>
</protein>
<evidence type="ECO:0000256" key="2">
    <source>
        <dbReference type="ARBA" id="ARBA00004651"/>
    </source>
</evidence>
<name>A0A226EYV3_FOLCA</name>
<dbReference type="EMBL" id="LNIX01000001">
    <property type="protein sequence ID" value="OXA62773.1"/>
    <property type="molecule type" value="Genomic_DNA"/>
</dbReference>